<dbReference type="AlphaFoldDB" id="A0A1N7N0T2"/>
<dbReference type="OrthoDB" id="8021248at2"/>
<evidence type="ECO:0000313" key="4">
    <source>
        <dbReference type="Proteomes" id="UP000186684"/>
    </source>
</evidence>
<feature type="compositionally biased region" description="Pro residues" evidence="1">
    <location>
        <begin position="86"/>
        <end position="95"/>
    </location>
</feature>
<feature type="chain" id="PRO_5012094326" description="Secreted protein" evidence="2">
    <location>
        <begin position="22"/>
        <end position="101"/>
    </location>
</feature>
<evidence type="ECO:0008006" key="5">
    <source>
        <dbReference type="Google" id="ProtNLM"/>
    </source>
</evidence>
<keyword evidence="2" id="KW-0732">Signal</keyword>
<name>A0A1N7N0T2_9RHOB</name>
<dbReference type="RefSeq" id="WP_076448272.1">
    <property type="nucleotide sequence ID" value="NZ_FTOQ01000006.1"/>
</dbReference>
<dbReference type="STRING" id="633194.SAMN05421759_106118"/>
<feature type="region of interest" description="Disordered" evidence="1">
    <location>
        <begin position="79"/>
        <end position="101"/>
    </location>
</feature>
<feature type="signal peptide" evidence="2">
    <location>
        <begin position="1"/>
        <end position="21"/>
    </location>
</feature>
<proteinExistence type="predicted"/>
<evidence type="ECO:0000313" key="3">
    <source>
        <dbReference type="EMBL" id="SIS91888.1"/>
    </source>
</evidence>
<keyword evidence="4" id="KW-1185">Reference proteome</keyword>
<protein>
    <recommendedName>
        <fullName evidence="5">Secreted protein</fullName>
    </recommendedName>
</protein>
<dbReference type="EMBL" id="FTOQ01000006">
    <property type="protein sequence ID" value="SIS91888.1"/>
    <property type="molecule type" value="Genomic_DNA"/>
</dbReference>
<organism evidence="3 4">
    <name type="scientific">Roseivivax lentus</name>
    <dbReference type="NCBI Taxonomy" id="633194"/>
    <lineage>
        <taxon>Bacteria</taxon>
        <taxon>Pseudomonadati</taxon>
        <taxon>Pseudomonadota</taxon>
        <taxon>Alphaproteobacteria</taxon>
        <taxon>Rhodobacterales</taxon>
        <taxon>Roseobacteraceae</taxon>
        <taxon>Roseivivax</taxon>
    </lineage>
</organism>
<reference evidence="4" key="1">
    <citation type="submission" date="2017-01" db="EMBL/GenBank/DDBJ databases">
        <authorList>
            <person name="Varghese N."/>
            <person name="Submissions S."/>
        </authorList>
    </citation>
    <scope>NUCLEOTIDE SEQUENCE [LARGE SCALE GENOMIC DNA]</scope>
    <source>
        <strain evidence="4">DSM 29430</strain>
    </source>
</reference>
<accession>A0A1N7N0T2</accession>
<evidence type="ECO:0000256" key="1">
    <source>
        <dbReference type="SAM" id="MobiDB-lite"/>
    </source>
</evidence>
<sequence>MMHRAAIALLAAGLSATPAMADLLRPDGTTIDCYCTDTQGDRVELGEVICLHVGGRSFNAQCQMSLNNPMWRELNEGCLSSALDPEPGPAPPMSPAPDRAG</sequence>
<gene>
    <name evidence="3" type="ORF">SAMN05421759_106118</name>
</gene>
<evidence type="ECO:0000256" key="2">
    <source>
        <dbReference type="SAM" id="SignalP"/>
    </source>
</evidence>
<dbReference type="Proteomes" id="UP000186684">
    <property type="component" value="Unassembled WGS sequence"/>
</dbReference>